<dbReference type="Proteomes" id="UP000288805">
    <property type="component" value="Unassembled WGS sequence"/>
</dbReference>
<name>A0A438JST9_VITVI</name>
<sequence>MWLKAEGFGELVKAWWQSKEFRGNPSFVLEKKLQALKGDLKNAIERYLAHVSSQRALEKIKFWDSKERNGPWYEEDKSHHFIVKDEFSHLAIREEIPWRRKSRVLRLKEGNKNTEISVLNIEG</sequence>
<accession>A0A438JST9</accession>
<evidence type="ECO:0000313" key="1">
    <source>
        <dbReference type="EMBL" id="RVX12032.1"/>
    </source>
</evidence>
<proteinExistence type="predicted"/>
<protein>
    <submittedName>
        <fullName evidence="1">Uncharacterized protein</fullName>
    </submittedName>
</protein>
<dbReference type="EMBL" id="QGNW01000029">
    <property type="protein sequence ID" value="RVX12032.1"/>
    <property type="molecule type" value="Genomic_DNA"/>
</dbReference>
<gene>
    <name evidence="1" type="ORF">CK203_009482</name>
</gene>
<organism evidence="1 2">
    <name type="scientific">Vitis vinifera</name>
    <name type="common">Grape</name>
    <dbReference type="NCBI Taxonomy" id="29760"/>
    <lineage>
        <taxon>Eukaryota</taxon>
        <taxon>Viridiplantae</taxon>
        <taxon>Streptophyta</taxon>
        <taxon>Embryophyta</taxon>
        <taxon>Tracheophyta</taxon>
        <taxon>Spermatophyta</taxon>
        <taxon>Magnoliopsida</taxon>
        <taxon>eudicotyledons</taxon>
        <taxon>Gunneridae</taxon>
        <taxon>Pentapetalae</taxon>
        <taxon>rosids</taxon>
        <taxon>Vitales</taxon>
        <taxon>Vitaceae</taxon>
        <taxon>Viteae</taxon>
        <taxon>Vitis</taxon>
    </lineage>
</organism>
<evidence type="ECO:0000313" key="2">
    <source>
        <dbReference type="Proteomes" id="UP000288805"/>
    </source>
</evidence>
<reference evidence="1 2" key="1">
    <citation type="journal article" date="2018" name="PLoS Genet.">
        <title>Population sequencing reveals clonal diversity and ancestral inbreeding in the grapevine cultivar Chardonnay.</title>
        <authorList>
            <person name="Roach M.J."/>
            <person name="Johnson D.L."/>
            <person name="Bohlmann J."/>
            <person name="van Vuuren H.J."/>
            <person name="Jones S.J."/>
            <person name="Pretorius I.S."/>
            <person name="Schmidt S.A."/>
            <person name="Borneman A.R."/>
        </authorList>
    </citation>
    <scope>NUCLEOTIDE SEQUENCE [LARGE SCALE GENOMIC DNA]</scope>
    <source>
        <strain evidence="2">cv. Chardonnay</strain>
        <tissue evidence="1">Leaf</tissue>
    </source>
</reference>
<dbReference type="AlphaFoldDB" id="A0A438JST9"/>
<comment type="caution">
    <text evidence="1">The sequence shown here is derived from an EMBL/GenBank/DDBJ whole genome shotgun (WGS) entry which is preliminary data.</text>
</comment>